<evidence type="ECO:0000313" key="1">
    <source>
        <dbReference type="EMBL" id="KQH76978.1"/>
    </source>
</evidence>
<dbReference type="STRING" id="1778.A9W97_09075"/>
<dbReference type="EMBL" id="LKTM01000339">
    <property type="protein sequence ID" value="KQH76978.1"/>
    <property type="molecule type" value="Genomic_DNA"/>
</dbReference>
<dbReference type="Proteomes" id="UP000051677">
    <property type="component" value="Unassembled WGS sequence"/>
</dbReference>
<organism evidence="1 2">
    <name type="scientific">Mycobacterium gordonae</name>
    <dbReference type="NCBI Taxonomy" id="1778"/>
    <lineage>
        <taxon>Bacteria</taxon>
        <taxon>Bacillati</taxon>
        <taxon>Actinomycetota</taxon>
        <taxon>Actinomycetes</taxon>
        <taxon>Mycobacteriales</taxon>
        <taxon>Mycobacteriaceae</taxon>
        <taxon>Mycobacterium</taxon>
    </lineage>
</organism>
<evidence type="ECO:0000313" key="2">
    <source>
        <dbReference type="Proteomes" id="UP000051677"/>
    </source>
</evidence>
<dbReference type="AlphaFoldDB" id="A0A0Q2LMK3"/>
<sequence length="127" mass="13443">MYEFDAERVSRTIAGALAGPGGVAMVVKVFAGLPGVIHTPARRGFFSSSPERVQIGDWRYEIARDGRLLAGHVVNGIVIAEDVLAADAVGPHITRSLHQIVTRYGATVVPNINAAVDVLGTSTGYPY</sequence>
<comment type="caution">
    <text evidence="1">The sequence shown here is derived from an EMBL/GenBank/DDBJ whole genome shotgun (WGS) entry which is preliminary data.</text>
</comment>
<reference evidence="1 2" key="1">
    <citation type="submission" date="2015-10" db="EMBL/GenBank/DDBJ databases">
        <title>Mycobacterium gordonae draft genome assembly.</title>
        <authorList>
            <person name="Ustinova V."/>
            <person name="Smirnova T."/>
            <person name="Blagodatskikh K."/>
            <person name="Varlamov D."/>
            <person name="Larionova E."/>
            <person name="Chernousova L."/>
        </authorList>
    </citation>
    <scope>NUCLEOTIDE SEQUENCE [LARGE SCALE GENOMIC DNA]</scope>
    <source>
        <strain evidence="1 2">CTRI 14-8773</strain>
    </source>
</reference>
<protein>
    <recommendedName>
        <fullName evidence="3">DUF5073 domain-containing protein</fullName>
    </recommendedName>
</protein>
<dbReference type="InterPro" id="IPR031816">
    <property type="entry name" value="DUF5073"/>
</dbReference>
<accession>A0A0Q2LMK3</accession>
<name>A0A0Q2LMK3_MYCGO</name>
<gene>
    <name evidence="1" type="ORF">AO501_10880</name>
</gene>
<dbReference type="Pfam" id="PF16817">
    <property type="entry name" value="DUF5073"/>
    <property type="match status" value="1"/>
</dbReference>
<dbReference type="RefSeq" id="WP_055580020.1">
    <property type="nucleotide sequence ID" value="NZ_LKTM01000339.1"/>
</dbReference>
<dbReference type="OrthoDB" id="4555583at2"/>
<proteinExistence type="predicted"/>
<evidence type="ECO:0008006" key="3">
    <source>
        <dbReference type="Google" id="ProtNLM"/>
    </source>
</evidence>